<proteinExistence type="predicted"/>
<dbReference type="GO" id="GO:0016757">
    <property type="term" value="F:glycosyltransferase activity"/>
    <property type="evidence" value="ECO:0007669"/>
    <property type="project" value="UniProtKB-KW"/>
</dbReference>
<evidence type="ECO:0000256" key="1">
    <source>
        <dbReference type="ARBA" id="ARBA00022676"/>
    </source>
</evidence>
<name>A0A6S6SQR7_9BACT</name>
<dbReference type="EMBL" id="CACVAZ010000022">
    <property type="protein sequence ID" value="CAA6805010.1"/>
    <property type="molecule type" value="Genomic_DNA"/>
</dbReference>
<evidence type="ECO:0008006" key="6">
    <source>
        <dbReference type="Google" id="ProtNLM"/>
    </source>
</evidence>
<dbReference type="Pfam" id="PF13477">
    <property type="entry name" value="Glyco_trans_4_2"/>
    <property type="match status" value="1"/>
</dbReference>
<keyword evidence="1" id="KW-0328">Glycosyltransferase</keyword>
<dbReference type="InterPro" id="IPR001296">
    <property type="entry name" value="Glyco_trans_1"/>
</dbReference>
<dbReference type="Gene3D" id="3.40.50.2000">
    <property type="entry name" value="Glycogen Phosphorylase B"/>
    <property type="match status" value="2"/>
</dbReference>
<dbReference type="InterPro" id="IPR028098">
    <property type="entry name" value="Glyco_trans_4-like_N"/>
</dbReference>
<organism evidence="5">
    <name type="scientific">uncultured Sulfurovum sp</name>
    <dbReference type="NCBI Taxonomy" id="269237"/>
    <lineage>
        <taxon>Bacteria</taxon>
        <taxon>Pseudomonadati</taxon>
        <taxon>Campylobacterota</taxon>
        <taxon>Epsilonproteobacteria</taxon>
        <taxon>Campylobacterales</taxon>
        <taxon>Sulfurovaceae</taxon>
        <taxon>Sulfurovum</taxon>
        <taxon>environmental samples</taxon>
    </lineage>
</organism>
<evidence type="ECO:0000259" key="4">
    <source>
        <dbReference type="Pfam" id="PF13477"/>
    </source>
</evidence>
<reference evidence="5" key="1">
    <citation type="submission" date="2020-01" db="EMBL/GenBank/DDBJ databases">
        <authorList>
            <person name="Meier V. D."/>
            <person name="Meier V D."/>
        </authorList>
    </citation>
    <scope>NUCLEOTIDE SEQUENCE</scope>
    <source>
        <strain evidence="5">HLG_WM_MAG_02</strain>
    </source>
</reference>
<feature type="domain" description="Glycosyl transferase family 1" evidence="3">
    <location>
        <begin position="167"/>
        <end position="293"/>
    </location>
</feature>
<dbReference type="Pfam" id="PF00534">
    <property type="entry name" value="Glycos_transf_1"/>
    <property type="match status" value="1"/>
</dbReference>
<evidence type="ECO:0000259" key="3">
    <source>
        <dbReference type="Pfam" id="PF00534"/>
    </source>
</evidence>
<dbReference type="CDD" id="cd03801">
    <property type="entry name" value="GT4_PimA-like"/>
    <property type="match status" value="1"/>
</dbReference>
<feature type="domain" description="Glycosyltransferase subfamily 4-like N-terminal" evidence="4">
    <location>
        <begin position="5"/>
        <end position="134"/>
    </location>
</feature>
<evidence type="ECO:0000313" key="5">
    <source>
        <dbReference type="EMBL" id="CAA6805010.1"/>
    </source>
</evidence>
<dbReference type="PANTHER" id="PTHR12526">
    <property type="entry name" value="GLYCOSYLTRANSFERASE"/>
    <property type="match status" value="1"/>
</dbReference>
<evidence type="ECO:0000256" key="2">
    <source>
        <dbReference type="ARBA" id="ARBA00022679"/>
    </source>
</evidence>
<gene>
    <name evidence="5" type="ORF">HELGO_WM30967</name>
</gene>
<dbReference type="AlphaFoldDB" id="A0A6S6SQR7"/>
<sequence>MGKKLLVVGSNSIHVYNFIDLVEEYFDEVLLLTNSKNENHRVKSIEINFRLGVSSLSAVNKISRIAKEFNPTTVHIHQANSYAFLTLFALRNFASQKVLTAWGSDVLINPKKSMFLNQMVKYILNHVDMVTADSDTVLNETNKLVRKNLEVYNINFGVEIPTCQVSKENIIYSNRLHKALYNIDKIIISFAKFVVLNPDWKLVLAGSGEDTDRLKALVHELNLNDSVEFIGWVDAKTNYNYYCKSKIYVSIPQSDSISLSLVEGILCGCIPFVSNLPANRELIISEIGFIVDDLENIPFLDYSKVETKQFEEKREEIKEYFSKEFNQKKYKALYERSDEN</sequence>
<protein>
    <recommendedName>
        <fullName evidence="6">Glycosyltransferase</fullName>
    </recommendedName>
</protein>
<dbReference type="SUPFAM" id="SSF53756">
    <property type="entry name" value="UDP-Glycosyltransferase/glycogen phosphorylase"/>
    <property type="match status" value="1"/>
</dbReference>
<dbReference type="PANTHER" id="PTHR12526:SF629">
    <property type="entry name" value="TEICHURONIC ACID BIOSYNTHESIS GLYCOSYLTRANSFERASE TUAH-RELATED"/>
    <property type="match status" value="1"/>
</dbReference>
<accession>A0A6S6SQR7</accession>
<keyword evidence="2" id="KW-0808">Transferase</keyword>